<organism evidence="3 4">
    <name type="scientific">Nocardioides oleivorans</name>
    <dbReference type="NCBI Taxonomy" id="273676"/>
    <lineage>
        <taxon>Bacteria</taxon>
        <taxon>Bacillati</taxon>
        <taxon>Actinomycetota</taxon>
        <taxon>Actinomycetes</taxon>
        <taxon>Propionibacteriales</taxon>
        <taxon>Nocardioidaceae</taxon>
        <taxon>Nocardioides</taxon>
    </lineage>
</organism>
<accession>A0A4Q2S0G7</accession>
<dbReference type="SUPFAM" id="SSF55961">
    <property type="entry name" value="Bet v1-like"/>
    <property type="match status" value="1"/>
</dbReference>
<evidence type="ECO:0000313" key="4">
    <source>
        <dbReference type="Proteomes" id="UP000294071"/>
    </source>
</evidence>
<dbReference type="Gene3D" id="3.30.530.20">
    <property type="match status" value="1"/>
</dbReference>
<dbReference type="CDD" id="cd08899">
    <property type="entry name" value="SRPBCC_CalC_Aha1-like_6"/>
    <property type="match status" value="1"/>
</dbReference>
<dbReference type="InterPro" id="IPR013538">
    <property type="entry name" value="ASHA1/2-like_C"/>
</dbReference>
<protein>
    <submittedName>
        <fullName evidence="3">SRPBCC family protein</fullName>
    </submittedName>
</protein>
<dbReference type="OrthoDB" id="8117292at2"/>
<name>A0A4Q2S0G7_9ACTN</name>
<sequence>MSTTPTPAPMTGRKERRDGDTLLVIERRFRAPIDDVWAACTDPERMERWIGTWSGDPASGSVSFRMTAEGEDVAAEEMDVLACEPPRRFAVRGREPQPFSADGSGDTAHWHMELELTEADGVTSLTFVQVLAPGALGTEMVASVGPGWEYYLDRLVAVFADEDVDGVEWPAYEGGSGYYRETFA</sequence>
<dbReference type="InterPro" id="IPR023393">
    <property type="entry name" value="START-like_dom_sf"/>
</dbReference>
<proteinExistence type="inferred from homology"/>
<gene>
    <name evidence="3" type="ORF">EUA93_11960</name>
</gene>
<dbReference type="EMBL" id="SDWT01000001">
    <property type="protein sequence ID" value="RYB94997.1"/>
    <property type="molecule type" value="Genomic_DNA"/>
</dbReference>
<reference evidence="3 4" key="1">
    <citation type="submission" date="2019-01" db="EMBL/GenBank/DDBJ databases">
        <title>Novel species of Nocardioides.</title>
        <authorList>
            <person name="Liu Q."/>
            <person name="Xin Y.-H."/>
        </authorList>
    </citation>
    <scope>NUCLEOTIDE SEQUENCE [LARGE SCALE GENOMIC DNA]</scope>
    <source>
        <strain evidence="3 4">CGMCC 4.6882</strain>
    </source>
</reference>
<feature type="domain" description="Activator of Hsp90 ATPase homologue 1/2-like C-terminal" evidence="2">
    <location>
        <begin position="30"/>
        <end position="159"/>
    </location>
</feature>
<evidence type="ECO:0000256" key="1">
    <source>
        <dbReference type="ARBA" id="ARBA00006817"/>
    </source>
</evidence>
<evidence type="ECO:0000313" key="3">
    <source>
        <dbReference type="EMBL" id="RYB94997.1"/>
    </source>
</evidence>
<dbReference type="Proteomes" id="UP000294071">
    <property type="component" value="Unassembled WGS sequence"/>
</dbReference>
<comment type="caution">
    <text evidence="3">The sequence shown here is derived from an EMBL/GenBank/DDBJ whole genome shotgun (WGS) entry which is preliminary data.</text>
</comment>
<comment type="similarity">
    <text evidence="1">Belongs to the AHA1 family.</text>
</comment>
<keyword evidence="4" id="KW-1185">Reference proteome</keyword>
<evidence type="ECO:0000259" key="2">
    <source>
        <dbReference type="Pfam" id="PF08327"/>
    </source>
</evidence>
<dbReference type="RefSeq" id="WP_129400341.1">
    <property type="nucleotide sequence ID" value="NZ_SDWT01000001.1"/>
</dbReference>
<dbReference type="AlphaFoldDB" id="A0A4Q2S0G7"/>
<dbReference type="Pfam" id="PF08327">
    <property type="entry name" value="AHSA1"/>
    <property type="match status" value="1"/>
</dbReference>